<dbReference type="PROSITE" id="PS51202">
    <property type="entry name" value="RCK_C"/>
    <property type="match status" value="1"/>
</dbReference>
<dbReference type="InterPro" id="IPR050721">
    <property type="entry name" value="Trk_Ktr_HKT_K-transport"/>
</dbReference>
<evidence type="ECO:0000313" key="4">
    <source>
        <dbReference type="EMBL" id="RMA96987.1"/>
    </source>
</evidence>
<keyword evidence="5" id="KW-1185">Reference proteome</keyword>
<dbReference type="GO" id="GO:0008324">
    <property type="term" value="F:monoatomic cation transmembrane transporter activity"/>
    <property type="evidence" value="ECO:0007669"/>
    <property type="project" value="InterPro"/>
</dbReference>
<dbReference type="Proteomes" id="UP000280842">
    <property type="component" value="Unassembled WGS sequence"/>
</dbReference>
<dbReference type="GO" id="GO:0006813">
    <property type="term" value="P:potassium ion transport"/>
    <property type="evidence" value="ECO:0007669"/>
    <property type="project" value="InterPro"/>
</dbReference>
<keyword evidence="4" id="KW-0407">Ion channel</keyword>
<dbReference type="PANTHER" id="PTHR43833">
    <property type="entry name" value="POTASSIUM CHANNEL PROTEIN 2-RELATED-RELATED"/>
    <property type="match status" value="1"/>
</dbReference>
<keyword evidence="1" id="KW-0812">Transmembrane</keyword>
<keyword evidence="1" id="KW-1133">Transmembrane helix</keyword>
<dbReference type="InterPro" id="IPR036721">
    <property type="entry name" value="RCK_C_sf"/>
</dbReference>
<keyword evidence="4" id="KW-0813">Transport</keyword>
<dbReference type="PANTHER" id="PTHR43833:SF9">
    <property type="entry name" value="POTASSIUM CHANNEL PROTEIN YUGO-RELATED"/>
    <property type="match status" value="1"/>
</dbReference>
<feature type="domain" description="RCK N-terminal" evidence="2">
    <location>
        <begin position="140"/>
        <end position="261"/>
    </location>
</feature>
<organism evidence="4 5">
    <name type="scientific">Hydrogenothermus marinus</name>
    <dbReference type="NCBI Taxonomy" id="133270"/>
    <lineage>
        <taxon>Bacteria</taxon>
        <taxon>Pseudomonadati</taxon>
        <taxon>Aquificota</taxon>
        <taxon>Aquificia</taxon>
        <taxon>Aquificales</taxon>
        <taxon>Hydrogenothermaceae</taxon>
        <taxon>Hydrogenothermus</taxon>
    </lineage>
</organism>
<feature type="domain" description="RCK C-terminal" evidence="3">
    <location>
        <begin position="287"/>
        <end position="372"/>
    </location>
</feature>
<keyword evidence="4" id="KW-0406">Ion transport</keyword>
<accession>A0A3M0BIK6</accession>
<gene>
    <name evidence="4" type="ORF">CLV39_0639</name>
</gene>
<dbReference type="InterPro" id="IPR006037">
    <property type="entry name" value="RCK_C"/>
</dbReference>
<dbReference type="InterPro" id="IPR036291">
    <property type="entry name" value="NAD(P)-bd_dom_sf"/>
</dbReference>
<feature type="transmembrane region" description="Helical" evidence="1">
    <location>
        <begin position="64"/>
        <end position="81"/>
    </location>
</feature>
<dbReference type="Pfam" id="PF02254">
    <property type="entry name" value="TrkA_N"/>
    <property type="match status" value="1"/>
</dbReference>
<dbReference type="PROSITE" id="PS51201">
    <property type="entry name" value="RCK_N"/>
    <property type="match status" value="1"/>
</dbReference>
<dbReference type="EMBL" id="REFO01000011">
    <property type="protein sequence ID" value="RMA96987.1"/>
    <property type="molecule type" value="Genomic_DNA"/>
</dbReference>
<dbReference type="SUPFAM" id="SSF116726">
    <property type="entry name" value="TrkA C-terminal domain-like"/>
    <property type="match status" value="1"/>
</dbReference>
<dbReference type="SUPFAM" id="SSF81324">
    <property type="entry name" value="Voltage-gated potassium channels"/>
    <property type="match status" value="1"/>
</dbReference>
<dbReference type="Gene3D" id="3.40.50.720">
    <property type="entry name" value="NAD(P)-binding Rossmann-like Domain"/>
    <property type="match status" value="1"/>
</dbReference>
<proteinExistence type="predicted"/>
<evidence type="ECO:0000259" key="3">
    <source>
        <dbReference type="PROSITE" id="PS51202"/>
    </source>
</evidence>
<dbReference type="AlphaFoldDB" id="A0A3M0BIK6"/>
<evidence type="ECO:0000256" key="1">
    <source>
        <dbReference type="SAM" id="Phobius"/>
    </source>
</evidence>
<dbReference type="OrthoDB" id="10660at2"/>
<reference evidence="4 5" key="1">
    <citation type="submission" date="2018-10" db="EMBL/GenBank/DDBJ databases">
        <title>Genomic Encyclopedia of Archaeal and Bacterial Type Strains, Phase II (KMG-II): from individual species to whole genera.</title>
        <authorList>
            <person name="Goeker M."/>
        </authorList>
    </citation>
    <scope>NUCLEOTIDE SEQUENCE [LARGE SCALE GENOMIC DNA]</scope>
    <source>
        <strain evidence="4 5">VM1</strain>
    </source>
</reference>
<dbReference type="Gene3D" id="3.30.70.1450">
    <property type="entry name" value="Regulator of K+ conductance, C-terminal domain"/>
    <property type="match status" value="1"/>
</dbReference>
<evidence type="ECO:0000259" key="2">
    <source>
        <dbReference type="PROSITE" id="PS51201"/>
    </source>
</evidence>
<keyword evidence="1" id="KW-0472">Membrane</keyword>
<dbReference type="SUPFAM" id="SSF51735">
    <property type="entry name" value="NAD(P)-binding Rossmann-fold domains"/>
    <property type="match status" value="1"/>
</dbReference>
<dbReference type="RefSeq" id="WP_121922782.1">
    <property type="nucleotide sequence ID" value="NZ_REFO01000011.1"/>
</dbReference>
<sequence length="396" mass="45400">MNSNKKKTPHYGNVKPKNYKAIYEEQFYNVLFKLRWPLMTVIFTTTVGVLLLMIINGKTDGESVLNYLFHIVITISTVGYTEGYTDHIDLNRLFSILFILIAFPIAYLYGLVVTVQVFLQSDIVNIYRYWRMYKAMEELYGHYIVCNFNEITKETIKNLRKRGIKVVLIEPNKSKEKDIRDFGVEYYVFDEPYKRSVLLGVGIEKAKGLVSAFEENTQDLSVIVTARLIRPEKDEFYIIATATNEGAAEKMKLLGANEVIVPSITIGRRISTLILHPPSPTVSKFLEKIAYGERTDIDIVEIHIPENSDLIGKKLKDIHMRQETGATIVAIIRKDGKMKIAPSGNAEIKEGDSLLILGHPKALRRAEEFFEKHIKIESEEENMENLEKIKEGEEVR</sequence>
<name>A0A3M0BIK6_9AQUI</name>
<dbReference type="Gene3D" id="1.10.287.70">
    <property type="match status" value="1"/>
</dbReference>
<feature type="transmembrane region" description="Helical" evidence="1">
    <location>
        <begin position="93"/>
        <end position="119"/>
    </location>
</feature>
<evidence type="ECO:0000313" key="5">
    <source>
        <dbReference type="Proteomes" id="UP000280842"/>
    </source>
</evidence>
<dbReference type="InterPro" id="IPR003148">
    <property type="entry name" value="RCK_N"/>
</dbReference>
<comment type="caution">
    <text evidence="4">The sequence shown here is derived from an EMBL/GenBank/DDBJ whole genome shotgun (WGS) entry which is preliminary data.</text>
</comment>
<dbReference type="Pfam" id="PF02080">
    <property type="entry name" value="TrkA_C"/>
    <property type="match status" value="1"/>
</dbReference>
<protein>
    <submittedName>
        <fullName evidence="4">Voltage-gated potassium channel</fullName>
    </submittedName>
</protein>
<feature type="transmembrane region" description="Helical" evidence="1">
    <location>
        <begin position="36"/>
        <end position="55"/>
    </location>
</feature>